<dbReference type="AlphaFoldDB" id="A0A6P7F2Z7"/>
<keyword evidence="1" id="KW-0812">Transmembrane</keyword>
<sequence length="175" mass="19816">MRIRTNQVFVFFIVFTVSVICVGGFKLFNLGNQNEEVSTSIFNNTLAPVHLPDIEEARKRRRKNRFIFNLILGIFMAKSIILPVVFKAMALMSGISVIMSTFSLVISSLIGYTKLAWKHAGPTIKIIQSNPGSSWSKDDDLIKTFTPGYEQVGDFNELDFGQIHQPLEHVHYYNA</sequence>
<dbReference type="Pfam" id="PF07898">
    <property type="entry name" value="DUF1676"/>
    <property type="match status" value="1"/>
</dbReference>
<gene>
    <name evidence="2" type="primary">LOC114324598</name>
</gene>
<feature type="transmembrane region" description="Helical" evidence="1">
    <location>
        <begin position="66"/>
        <end position="86"/>
    </location>
</feature>
<feature type="transmembrane region" description="Helical" evidence="1">
    <location>
        <begin position="6"/>
        <end position="28"/>
    </location>
</feature>
<dbReference type="InterPro" id="IPR012464">
    <property type="entry name" value="DUF1676"/>
</dbReference>
<evidence type="ECO:0000313" key="2">
    <source>
        <dbReference type="RefSeq" id="XP_028128263.1"/>
    </source>
</evidence>
<name>A0A6P7F2Z7_DIAVI</name>
<dbReference type="InParanoid" id="A0A6P7F2Z7"/>
<reference evidence="2" key="1">
    <citation type="submission" date="2025-08" db="UniProtKB">
        <authorList>
            <consortium name="RefSeq"/>
        </authorList>
    </citation>
    <scope>IDENTIFICATION</scope>
    <source>
        <tissue evidence="2">Whole insect</tissue>
    </source>
</reference>
<accession>A0A6P7F2Z7</accession>
<keyword evidence="1" id="KW-0472">Membrane</keyword>
<organism evidence="2">
    <name type="scientific">Diabrotica virgifera virgifera</name>
    <name type="common">western corn rootworm</name>
    <dbReference type="NCBI Taxonomy" id="50390"/>
    <lineage>
        <taxon>Eukaryota</taxon>
        <taxon>Metazoa</taxon>
        <taxon>Ecdysozoa</taxon>
        <taxon>Arthropoda</taxon>
        <taxon>Hexapoda</taxon>
        <taxon>Insecta</taxon>
        <taxon>Pterygota</taxon>
        <taxon>Neoptera</taxon>
        <taxon>Endopterygota</taxon>
        <taxon>Coleoptera</taxon>
        <taxon>Polyphaga</taxon>
        <taxon>Cucujiformia</taxon>
        <taxon>Chrysomeloidea</taxon>
        <taxon>Chrysomelidae</taxon>
        <taxon>Galerucinae</taxon>
        <taxon>Diabroticina</taxon>
        <taxon>Diabroticites</taxon>
        <taxon>Diabrotica</taxon>
    </lineage>
</organism>
<feature type="transmembrane region" description="Helical" evidence="1">
    <location>
        <begin position="92"/>
        <end position="112"/>
    </location>
</feature>
<proteinExistence type="predicted"/>
<evidence type="ECO:0000256" key="1">
    <source>
        <dbReference type="SAM" id="Phobius"/>
    </source>
</evidence>
<protein>
    <submittedName>
        <fullName evidence="2">Uncharacterized protein LOC114324598</fullName>
    </submittedName>
</protein>
<dbReference type="RefSeq" id="XP_028128263.1">
    <property type="nucleotide sequence ID" value="XM_028272462.1"/>
</dbReference>
<dbReference type="FunCoup" id="A0A6P7F2Z7">
    <property type="interactions" value="3"/>
</dbReference>
<keyword evidence="1" id="KW-1133">Transmembrane helix</keyword>